<keyword evidence="10 11" id="KW-0807">Transducer</keyword>
<sequence>MISSINASDSRDVLTLVLVGIPGLEHIYPWILVSFCFLYAISLIGNSILFFIIKTDTFLQTPMYDLVSRLALTDLGLSLVTLPTVLGVFCLQSLRLSVPCCLLQMFFVHCLSVIESSVLLTMAYDRFVAICNPLRYSSLLTRPLTSRLGLFSVLRGVAVILPIPLMLRCSSLCKSSILSHAFCLHPDVMRLLCSHMSVNNLYSIFAVVSTMGLDAVFITLSYVFILRAVCGLGSSSERCKAFHRCACHISVVLLFYSPMISLSMIHRFGGHKTRFPHVVLAYLHFLLPPALNPILYGVNSKCIYQRLVHRIQHIRLDKVKKPQDNVQ</sequence>
<evidence type="ECO:0000256" key="1">
    <source>
        <dbReference type="ARBA" id="ARBA00004651"/>
    </source>
</evidence>
<protein>
    <recommendedName>
        <fullName evidence="12">Olfactory receptor</fullName>
    </recommendedName>
</protein>
<evidence type="ECO:0000256" key="4">
    <source>
        <dbReference type="ARBA" id="ARBA00022692"/>
    </source>
</evidence>
<feature type="transmembrane region" description="Helical" evidence="12">
    <location>
        <begin position="106"/>
        <end position="127"/>
    </location>
</feature>
<dbReference type="OrthoDB" id="6144443at2759"/>
<dbReference type="PANTHER" id="PTHR26450">
    <property type="entry name" value="OLFACTORY RECEPTOR 56B1-RELATED"/>
    <property type="match status" value="1"/>
</dbReference>
<evidence type="ECO:0000256" key="8">
    <source>
        <dbReference type="ARBA" id="ARBA00023136"/>
    </source>
</evidence>
<evidence type="ECO:0000256" key="5">
    <source>
        <dbReference type="ARBA" id="ARBA00022725"/>
    </source>
</evidence>
<feature type="transmembrane region" description="Helical" evidence="12">
    <location>
        <begin position="74"/>
        <end position="94"/>
    </location>
</feature>
<evidence type="ECO:0000256" key="11">
    <source>
        <dbReference type="RuleBase" id="RU000688"/>
    </source>
</evidence>
<evidence type="ECO:0000256" key="6">
    <source>
        <dbReference type="ARBA" id="ARBA00022989"/>
    </source>
</evidence>
<keyword evidence="2 12" id="KW-1003">Cell membrane</keyword>
<dbReference type="InterPro" id="IPR017452">
    <property type="entry name" value="GPCR_Rhodpsn_7TM"/>
</dbReference>
<organism evidence="14 15">
    <name type="scientific">Eleutherodactylus coqui</name>
    <name type="common">Puerto Rican coqui</name>
    <dbReference type="NCBI Taxonomy" id="57060"/>
    <lineage>
        <taxon>Eukaryota</taxon>
        <taxon>Metazoa</taxon>
        <taxon>Chordata</taxon>
        <taxon>Craniata</taxon>
        <taxon>Vertebrata</taxon>
        <taxon>Euteleostomi</taxon>
        <taxon>Amphibia</taxon>
        <taxon>Batrachia</taxon>
        <taxon>Anura</taxon>
        <taxon>Neobatrachia</taxon>
        <taxon>Hyloidea</taxon>
        <taxon>Eleutherodactylidae</taxon>
        <taxon>Eleutherodactylinae</taxon>
        <taxon>Eleutherodactylus</taxon>
        <taxon>Eleutherodactylus</taxon>
    </lineage>
</organism>
<evidence type="ECO:0000256" key="10">
    <source>
        <dbReference type="ARBA" id="ARBA00023224"/>
    </source>
</evidence>
<dbReference type="GO" id="GO:0004984">
    <property type="term" value="F:olfactory receptor activity"/>
    <property type="evidence" value="ECO:0007669"/>
    <property type="project" value="InterPro"/>
</dbReference>
<evidence type="ECO:0000313" key="14">
    <source>
        <dbReference type="EMBL" id="KAG9464499.1"/>
    </source>
</evidence>
<feature type="domain" description="G-protein coupled receptors family 1 profile" evidence="13">
    <location>
        <begin position="45"/>
        <end position="296"/>
    </location>
</feature>
<dbReference type="InterPro" id="IPR050402">
    <property type="entry name" value="OR51/52/56-like"/>
</dbReference>
<dbReference type="GO" id="GO:0004930">
    <property type="term" value="F:G protein-coupled receptor activity"/>
    <property type="evidence" value="ECO:0007669"/>
    <property type="project" value="UniProtKB-KW"/>
</dbReference>
<feature type="transmembrane region" description="Helical" evidence="12">
    <location>
        <begin position="148"/>
        <end position="167"/>
    </location>
</feature>
<dbReference type="GO" id="GO:0005886">
    <property type="term" value="C:plasma membrane"/>
    <property type="evidence" value="ECO:0007669"/>
    <property type="project" value="UniProtKB-SubCell"/>
</dbReference>
<evidence type="ECO:0000256" key="2">
    <source>
        <dbReference type="ARBA" id="ARBA00022475"/>
    </source>
</evidence>
<dbReference type="PROSITE" id="PS50262">
    <property type="entry name" value="G_PROTEIN_RECEP_F1_2"/>
    <property type="match status" value="1"/>
</dbReference>
<dbReference type="PRINTS" id="PR00237">
    <property type="entry name" value="GPCRRHODOPSN"/>
</dbReference>
<dbReference type="InterPro" id="IPR000725">
    <property type="entry name" value="Olfact_rcpt"/>
</dbReference>
<dbReference type="EMBL" id="WNTK01004343">
    <property type="protein sequence ID" value="KAG9464499.1"/>
    <property type="molecule type" value="Genomic_DNA"/>
</dbReference>
<dbReference type="PROSITE" id="PS00237">
    <property type="entry name" value="G_PROTEIN_RECEP_F1_1"/>
    <property type="match status" value="1"/>
</dbReference>
<comment type="similarity">
    <text evidence="11">Belongs to the G-protein coupled receptor 1 family.</text>
</comment>
<keyword evidence="4 11" id="KW-0812">Transmembrane</keyword>
<accession>A0A8J6E8T9</accession>
<evidence type="ECO:0000259" key="13">
    <source>
        <dbReference type="PROSITE" id="PS50262"/>
    </source>
</evidence>
<dbReference type="FunFam" id="1.20.1070.10:FF:000013">
    <property type="entry name" value="Olfactory receptor"/>
    <property type="match status" value="1"/>
</dbReference>
<comment type="caution">
    <text evidence="14">The sequence shown here is derived from an EMBL/GenBank/DDBJ whole genome shotgun (WGS) entry which is preliminary data.</text>
</comment>
<dbReference type="SUPFAM" id="SSF81321">
    <property type="entry name" value="Family A G protein-coupled receptor-like"/>
    <property type="match status" value="1"/>
</dbReference>
<dbReference type="PANTHER" id="PTHR26450:SF104">
    <property type="entry name" value="OLFACTORY RECEPTOR"/>
    <property type="match status" value="1"/>
</dbReference>
<keyword evidence="7 11" id="KW-0297">G-protein coupled receptor</keyword>
<feature type="transmembrane region" description="Helical" evidence="12">
    <location>
        <begin position="201"/>
        <end position="225"/>
    </location>
</feature>
<gene>
    <name evidence="14" type="ORF">GDO78_019856</name>
</gene>
<feature type="transmembrane region" description="Helical" evidence="12">
    <location>
        <begin position="278"/>
        <end position="298"/>
    </location>
</feature>
<evidence type="ECO:0000256" key="7">
    <source>
        <dbReference type="ARBA" id="ARBA00023040"/>
    </source>
</evidence>
<feature type="transmembrane region" description="Helical" evidence="12">
    <location>
        <begin position="27"/>
        <end position="53"/>
    </location>
</feature>
<dbReference type="AlphaFoldDB" id="A0A8J6E8T9"/>
<dbReference type="Gene3D" id="1.20.1070.10">
    <property type="entry name" value="Rhodopsin 7-helix transmembrane proteins"/>
    <property type="match status" value="1"/>
</dbReference>
<evidence type="ECO:0000256" key="3">
    <source>
        <dbReference type="ARBA" id="ARBA00022606"/>
    </source>
</evidence>
<keyword evidence="6 12" id="KW-1133">Transmembrane helix</keyword>
<comment type="subcellular location">
    <subcellularLocation>
        <location evidence="1 12">Cell membrane</location>
        <topology evidence="1 12">Multi-pass membrane protein</topology>
    </subcellularLocation>
</comment>
<keyword evidence="9 11" id="KW-0675">Receptor</keyword>
<evidence type="ECO:0000313" key="15">
    <source>
        <dbReference type="Proteomes" id="UP000770717"/>
    </source>
</evidence>
<keyword evidence="15" id="KW-1185">Reference proteome</keyword>
<dbReference type="InterPro" id="IPR000276">
    <property type="entry name" value="GPCR_Rhodpsn"/>
</dbReference>
<keyword evidence="5 12" id="KW-0552">Olfaction</keyword>
<dbReference type="PRINTS" id="PR00245">
    <property type="entry name" value="OLFACTORYR"/>
</dbReference>
<keyword evidence="8 12" id="KW-0472">Membrane</keyword>
<proteinExistence type="inferred from homology"/>
<name>A0A8J6E8T9_ELECQ</name>
<dbReference type="Pfam" id="PF13853">
    <property type="entry name" value="7tm_4"/>
    <property type="match status" value="1"/>
</dbReference>
<feature type="transmembrane region" description="Helical" evidence="12">
    <location>
        <begin position="246"/>
        <end position="266"/>
    </location>
</feature>
<reference evidence="14" key="1">
    <citation type="thesis" date="2020" institute="ProQuest LLC" country="789 East Eisenhower Parkway, Ann Arbor, MI, USA">
        <title>Comparative Genomics and Chromosome Evolution.</title>
        <authorList>
            <person name="Mudd A.B."/>
        </authorList>
    </citation>
    <scope>NUCLEOTIDE SEQUENCE</scope>
    <source>
        <strain evidence="14">HN-11 Male</strain>
        <tissue evidence="14">Kidney and liver</tissue>
    </source>
</reference>
<dbReference type="Proteomes" id="UP000770717">
    <property type="component" value="Unassembled WGS sequence"/>
</dbReference>
<evidence type="ECO:0000256" key="9">
    <source>
        <dbReference type="ARBA" id="ARBA00023170"/>
    </source>
</evidence>
<keyword evidence="3 12" id="KW-0716">Sensory transduction</keyword>
<evidence type="ECO:0000256" key="12">
    <source>
        <dbReference type="RuleBase" id="RU363047"/>
    </source>
</evidence>